<keyword evidence="2 3" id="KW-0786">Thiamine pyrophosphate</keyword>
<dbReference type="CDD" id="cd00568">
    <property type="entry name" value="TPP_enzymes"/>
    <property type="match status" value="1"/>
</dbReference>
<evidence type="ECO:0000259" key="6">
    <source>
        <dbReference type="Pfam" id="PF02776"/>
    </source>
</evidence>
<evidence type="ECO:0000259" key="5">
    <source>
        <dbReference type="Pfam" id="PF02775"/>
    </source>
</evidence>
<dbReference type="InterPro" id="IPR011766">
    <property type="entry name" value="TPP_enzyme_TPP-bd"/>
</dbReference>
<dbReference type="PATRIC" id="fig|1235802.3.peg.2880"/>
<proteinExistence type="inferred from homology"/>
<evidence type="ECO:0000313" key="7">
    <source>
        <dbReference type="EMBL" id="EMZ25712.1"/>
    </source>
</evidence>
<dbReference type="GO" id="GO:0005948">
    <property type="term" value="C:acetolactate synthase complex"/>
    <property type="evidence" value="ECO:0007669"/>
    <property type="project" value="TreeGrafter"/>
</dbReference>
<keyword evidence="8" id="KW-1185">Reference proteome</keyword>
<dbReference type="SUPFAM" id="SSF52518">
    <property type="entry name" value="Thiamin diphosphate-binding fold (THDP-binding)"/>
    <property type="match status" value="2"/>
</dbReference>
<comment type="caution">
    <text evidence="7">The sequence shown here is derived from an EMBL/GenBank/DDBJ whole genome shotgun (WGS) entry which is preliminary data.</text>
</comment>
<dbReference type="EMBL" id="AQFT01000087">
    <property type="protein sequence ID" value="EMZ25712.1"/>
    <property type="molecule type" value="Genomic_DNA"/>
</dbReference>
<dbReference type="GO" id="GO:0030976">
    <property type="term" value="F:thiamine pyrophosphate binding"/>
    <property type="evidence" value="ECO:0007669"/>
    <property type="project" value="InterPro"/>
</dbReference>
<dbReference type="Pfam" id="PF02776">
    <property type="entry name" value="TPP_enzyme_N"/>
    <property type="match status" value="1"/>
</dbReference>
<dbReference type="InterPro" id="IPR012000">
    <property type="entry name" value="Thiamin_PyroP_enz_cen_dom"/>
</dbReference>
<dbReference type="Gene3D" id="3.40.50.970">
    <property type="match status" value="2"/>
</dbReference>
<dbReference type="Pfam" id="PF02775">
    <property type="entry name" value="TPP_enzyme_C"/>
    <property type="match status" value="1"/>
</dbReference>
<comment type="similarity">
    <text evidence="1 3">Belongs to the TPP enzyme family.</text>
</comment>
<dbReference type="GO" id="GO:0009097">
    <property type="term" value="P:isoleucine biosynthetic process"/>
    <property type="evidence" value="ECO:0007669"/>
    <property type="project" value="TreeGrafter"/>
</dbReference>
<dbReference type="eggNOG" id="COG0028">
    <property type="taxonomic scope" value="Bacteria"/>
</dbReference>
<dbReference type="GO" id="GO:0000287">
    <property type="term" value="F:magnesium ion binding"/>
    <property type="evidence" value="ECO:0007669"/>
    <property type="project" value="InterPro"/>
</dbReference>
<dbReference type="InterPro" id="IPR029035">
    <property type="entry name" value="DHS-like_NAD/FAD-binding_dom"/>
</dbReference>
<dbReference type="CDD" id="cd07035">
    <property type="entry name" value="TPP_PYR_POX_like"/>
    <property type="match status" value="1"/>
</dbReference>
<dbReference type="GO" id="GO:0003984">
    <property type="term" value="F:acetolactate synthase activity"/>
    <property type="evidence" value="ECO:0007669"/>
    <property type="project" value="TreeGrafter"/>
</dbReference>
<dbReference type="AlphaFoldDB" id="N2A8J1"/>
<dbReference type="OrthoDB" id="4494979at2"/>
<protein>
    <recommendedName>
        <fullName evidence="9">Acetolactate synthase I/II/III large subunit</fullName>
    </recommendedName>
</protein>
<dbReference type="FunFam" id="3.40.50.970:FF:000007">
    <property type="entry name" value="Acetolactate synthase"/>
    <property type="match status" value="1"/>
</dbReference>
<accession>N2A8J1</accession>
<evidence type="ECO:0008006" key="9">
    <source>
        <dbReference type="Google" id="ProtNLM"/>
    </source>
</evidence>
<reference evidence="7 8" key="1">
    <citation type="journal article" date="2014" name="Genome Announc.">
        <title>Draft genome sequences of the altered schaedler flora, a defined bacterial community from gnotobiotic mice.</title>
        <authorList>
            <person name="Wannemuehler M.J."/>
            <person name="Overstreet A.M."/>
            <person name="Ward D.V."/>
            <person name="Phillips G.J."/>
        </authorList>
    </citation>
    <scope>NUCLEOTIDE SEQUENCE [LARGE SCALE GENOMIC DNA]</scope>
    <source>
        <strain evidence="7 8">ASF492</strain>
    </source>
</reference>
<dbReference type="GO" id="GO:0050660">
    <property type="term" value="F:flavin adenine dinucleotide binding"/>
    <property type="evidence" value="ECO:0007669"/>
    <property type="project" value="TreeGrafter"/>
</dbReference>
<evidence type="ECO:0000256" key="3">
    <source>
        <dbReference type="RuleBase" id="RU362132"/>
    </source>
</evidence>
<name>N2A8J1_9FIRM</name>
<dbReference type="SUPFAM" id="SSF52467">
    <property type="entry name" value="DHS-like NAD/FAD-binding domain"/>
    <property type="match status" value="1"/>
</dbReference>
<dbReference type="Gene3D" id="3.40.50.1220">
    <property type="entry name" value="TPP-binding domain"/>
    <property type="match status" value="1"/>
</dbReference>
<dbReference type="InterPro" id="IPR029061">
    <property type="entry name" value="THDP-binding"/>
</dbReference>
<evidence type="ECO:0000256" key="2">
    <source>
        <dbReference type="ARBA" id="ARBA00023052"/>
    </source>
</evidence>
<dbReference type="GO" id="GO:0009099">
    <property type="term" value="P:L-valine biosynthetic process"/>
    <property type="evidence" value="ECO:0007669"/>
    <property type="project" value="TreeGrafter"/>
</dbReference>
<dbReference type="STRING" id="1235802.C823_02728"/>
<dbReference type="InterPro" id="IPR012001">
    <property type="entry name" value="Thiamin_PyroP_enz_TPP-bd_dom"/>
</dbReference>
<feature type="domain" description="Thiamine pyrophosphate enzyme central" evidence="4">
    <location>
        <begin position="206"/>
        <end position="343"/>
    </location>
</feature>
<evidence type="ECO:0000313" key="8">
    <source>
        <dbReference type="Proteomes" id="UP000012589"/>
    </source>
</evidence>
<dbReference type="HOGENOM" id="CLU_013748_1_3_9"/>
<evidence type="ECO:0000256" key="1">
    <source>
        <dbReference type="ARBA" id="ARBA00007812"/>
    </source>
</evidence>
<evidence type="ECO:0000259" key="4">
    <source>
        <dbReference type="Pfam" id="PF00205"/>
    </source>
</evidence>
<dbReference type="Pfam" id="PF00205">
    <property type="entry name" value="TPP_enzyme_M"/>
    <property type="match status" value="1"/>
</dbReference>
<sequence length="625" mass="68647">MRMKAADYVADMLVKHEIAHVFTVTGGGAMHLNHAFGHKEGLTCIYQHHEQACAMAAESYARIRGRMAAVCVTTGPGGTNALTGVLGSWLDSIPMLVISGQVRTDMTARSTGLGIRALGDQEFDITRAVSCMTKYAVMVTRPEDIRYCLEKALFIAKSGRPGPCWLDIPLDVQAAWLQTEELAGYDPANDPDYLRVMPAAVTDETVDRIIQKVRCAKRPVLHAGNGVRIAGAQKLLLEVAEKLYIPVVTGWNSIDLIADEHPLYAGRAGIMGDRPGNWAVQCSDVLLSVGSRLSVRQVGYAQGTWARDACTIVQDIDNEELKKPNIHVDMPVWADAYALLEKLNRRLSGEPSADGSAPHPQGNAGEADDAAMLHQAWIQKCRNLRERYPVVQKKHFKQRTPANVYAFIHTLSEALPEGRITVVGNGSASVAGSHAFVIKPGQRFLINSGAASMGYDLPAAVGACIAAGYEEITCLTGDGSIQMNLQELQTIVHHRLPVKIFVINNEGYHSIRQTQRNYFKEPLVGVGTDSADLSFPSMEKLAWAYGFPYYKIQANDQLPKVTEILKKEGFCICEVFVDTRQCFEPKSATEQLADGRMVSLPLEDLAPRLPEEELKKIMWDAMELT</sequence>
<organism evidence="7 8">
    <name type="scientific">Eubacterium plexicaudatum ASF492</name>
    <dbReference type="NCBI Taxonomy" id="1235802"/>
    <lineage>
        <taxon>Bacteria</taxon>
        <taxon>Bacillati</taxon>
        <taxon>Bacillota</taxon>
        <taxon>Clostridia</taxon>
        <taxon>Eubacteriales</taxon>
        <taxon>Eubacteriaceae</taxon>
        <taxon>Eubacterium</taxon>
    </lineage>
</organism>
<dbReference type="InterPro" id="IPR045229">
    <property type="entry name" value="TPP_enz"/>
</dbReference>
<dbReference type="PANTHER" id="PTHR18968">
    <property type="entry name" value="THIAMINE PYROPHOSPHATE ENZYMES"/>
    <property type="match status" value="1"/>
</dbReference>
<feature type="domain" description="Thiamine pyrophosphate enzyme TPP-binding" evidence="5">
    <location>
        <begin position="426"/>
        <end position="575"/>
    </location>
</feature>
<dbReference type="PANTHER" id="PTHR18968:SF142">
    <property type="entry name" value="ACETOLACTATE SYNTHASE"/>
    <property type="match status" value="1"/>
</dbReference>
<dbReference type="Proteomes" id="UP000012589">
    <property type="component" value="Unassembled WGS sequence"/>
</dbReference>
<gene>
    <name evidence="7" type="ORF">C823_02728</name>
</gene>
<feature type="domain" description="Thiamine pyrophosphate enzyme N-terminal TPP-binding" evidence="6">
    <location>
        <begin position="3"/>
        <end position="108"/>
    </location>
</feature>